<dbReference type="Proteomes" id="UP000199161">
    <property type="component" value="Unassembled WGS sequence"/>
</dbReference>
<keyword evidence="2" id="KW-1133">Transmembrane helix</keyword>
<dbReference type="InterPro" id="IPR058775">
    <property type="entry name" value="DUF8054_M"/>
</dbReference>
<evidence type="ECO:0000313" key="6">
    <source>
        <dbReference type="Proteomes" id="UP000199161"/>
    </source>
</evidence>
<proteinExistence type="predicted"/>
<evidence type="ECO:0000313" key="5">
    <source>
        <dbReference type="EMBL" id="SFC44444.1"/>
    </source>
</evidence>
<keyword evidence="6" id="KW-1185">Reference proteome</keyword>
<evidence type="ECO:0000256" key="2">
    <source>
        <dbReference type="SAM" id="Phobius"/>
    </source>
</evidence>
<gene>
    <name evidence="5" type="ORF">SAMN05444422_108172</name>
</gene>
<feature type="domain" description="DUF8054" evidence="3">
    <location>
        <begin position="5"/>
        <end position="85"/>
    </location>
</feature>
<evidence type="ECO:0000259" key="4">
    <source>
        <dbReference type="Pfam" id="PF26238"/>
    </source>
</evidence>
<feature type="transmembrane region" description="Helical" evidence="2">
    <location>
        <begin position="20"/>
        <end position="38"/>
    </location>
</feature>
<feature type="region of interest" description="Disordered" evidence="1">
    <location>
        <begin position="89"/>
        <end position="113"/>
    </location>
</feature>
<feature type="transmembrane region" description="Helical" evidence="2">
    <location>
        <begin position="45"/>
        <end position="63"/>
    </location>
</feature>
<protein>
    <submittedName>
        <fullName evidence="5">Uncharacterized protein</fullName>
    </submittedName>
</protein>
<evidence type="ECO:0000259" key="3">
    <source>
        <dbReference type="Pfam" id="PF26236"/>
    </source>
</evidence>
<organism evidence="5 6">
    <name type="scientific">Natronobacterium haloterrestre</name>
    <name type="common">Halobiforma haloterrestris</name>
    <dbReference type="NCBI Taxonomy" id="148448"/>
    <lineage>
        <taxon>Archaea</taxon>
        <taxon>Methanobacteriati</taxon>
        <taxon>Methanobacteriota</taxon>
        <taxon>Stenosarchaea group</taxon>
        <taxon>Halobacteria</taxon>
        <taxon>Halobacteriales</taxon>
        <taxon>Natrialbaceae</taxon>
        <taxon>Natronobacterium</taxon>
    </lineage>
</organism>
<name>A0A1I1J7C0_NATHA</name>
<dbReference type="Pfam" id="PF26238">
    <property type="entry name" value="DUF8054_M"/>
    <property type="match status" value="1"/>
</dbReference>
<dbReference type="Pfam" id="PF26236">
    <property type="entry name" value="DUF8054_N"/>
    <property type="match status" value="1"/>
</dbReference>
<dbReference type="EMBL" id="FOKW01000008">
    <property type="protein sequence ID" value="SFC44444.1"/>
    <property type="molecule type" value="Genomic_DNA"/>
</dbReference>
<dbReference type="AlphaFoldDB" id="A0A1I1J7C0"/>
<dbReference type="OrthoDB" id="205972at2157"/>
<accession>A0A1I1J7C0</accession>
<keyword evidence="2" id="KW-0812">Transmembrane</keyword>
<evidence type="ECO:0000256" key="1">
    <source>
        <dbReference type="SAM" id="MobiDB-lite"/>
    </source>
</evidence>
<feature type="domain" description="DUF8054" evidence="4">
    <location>
        <begin position="115"/>
        <end position="231"/>
    </location>
</feature>
<sequence>MTDPLDRVRRPEYTGEDRCWPCTITNALLLVVAVTIALRRGRRTAAAALAVVGTGAITLRGYLVPYTPRVAPRLVAWLPIDPFDHGEPGATTGSLAASRAGAEGTADSEGPDGDDVLAALLEADAVAAADDEIRLTEAFRADWRRERRALRNRSVDALAHVADERTPPSIEARPTRTWGRPVVVLESACDDAGPPTTLHRGVAVAELAADRALESRIDDPAIRRAAGRPLRSLLETCPLCDGELTVSRSSCCGETTPPGQRPSEKLFCPSCDERFFVFDEPGDGDADRE</sequence>
<dbReference type="InterPro" id="IPR058674">
    <property type="entry name" value="DUF8054_N"/>
</dbReference>
<keyword evidence="2" id="KW-0472">Membrane</keyword>
<reference evidence="6" key="1">
    <citation type="submission" date="2016-10" db="EMBL/GenBank/DDBJ databases">
        <authorList>
            <person name="Varghese N."/>
            <person name="Submissions S."/>
        </authorList>
    </citation>
    <scope>NUCLEOTIDE SEQUENCE [LARGE SCALE GENOMIC DNA]</scope>
    <source>
        <strain evidence="6">DSM 13078</strain>
    </source>
</reference>
<dbReference type="RefSeq" id="WP_089789006.1">
    <property type="nucleotide sequence ID" value="NZ_FOKW01000008.1"/>
</dbReference>